<dbReference type="NCBIfam" id="NF002198">
    <property type="entry name" value="PRK01060.1-3"/>
    <property type="match status" value="1"/>
</dbReference>
<dbReference type="Pfam" id="PF01261">
    <property type="entry name" value="AP_endonuc_2"/>
    <property type="match status" value="1"/>
</dbReference>
<dbReference type="SUPFAM" id="SSF51658">
    <property type="entry name" value="Xylose isomerase-like"/>
    <property type="match status" value="1"/>
</dbReference>
<reference evidence="9" key="1">
    <citation type="journal article" date="2014" name="Int. J. Syst. Evol. Microbiol.">
        <title>Complete genome sequence of Corynebacterium casei LMG S-19264T (=DSM 44701T), isolated from a smear-ripened cheese.</title>
        <authorList>
            <consortium name="US DOE Joint Genome Institute (JGI-PGF)"/>
            <person name="Walter F."/>
            <person name="Albersmeier A."/>
            <person name="Kalinowski J."/>
            <person name="Ruckert C."/>
        </authorList>
    </citation>
    <scope>NUCLEOTIDE SEQUENCE</scope>
    <source>
        <strain evidence="9">CGMCC 1.14988</strain>
    </source>
</reference>
<keyword evidence="7" id="KW-0234">DNA repair</keyword>
<comment type="caution">
    <text evidence="9">The sequence shown here is derived from an EMBL/GenBank/DDBJ whole genome shotgun (WGS) entry which is preliminary data.</text>
</comment>
<organism evidence="9 10">
    <name type="scientific">Egicoccus halophilus</name>
    <dbReference type="NCBI Taxonomy" id="1670830"/>
    <lineage>
        <taxon>Bacteria</taxon>
        <taxon>Bacillati</taxon>
        <taxon>Actinomycetota</taxon>
        <taxon>Nitriliruptoria</taxon>
        <taxon>Egicoccales</taxon>
        <taxon>Egicoccaceae</taxon>
        <taxon>Egicoccus</taxon>
    </lineage>
</organism>
<dbReference type="AlphaFoldDB" id="A0A8J3ERF1"/>
<dbReference type="InterPro" id="IPR013022">
    <property type="entry name" value="Xyl_isomerase-like_TIM-brl"/>
</dbReference>
<dbReference type="PANTHER" id="PTHR21445">
    <property type="entry name" value="ENDONUCLEASE IV ENDODEOXYRIBONUCLEASE IV"/>
    <property type="match status" value="1"/>
</dbReference>
<evidence type="ECO:0000313" key="9">
    <source>
        <dbReference type="EMBL" id="GGI04871.1"/>
    </source>
</evidence>
<keyword evidence="4" id="KW-0227">DNA damage</keyword>
<comment type="cofactor">
    <cofactor evidence="1">
        <name>Zn(2+)</name>
        <dbReference type="ChEBI" id="CHEBI:29105"/>
    </cofactor>
</comment>
<dbReference type="Proteomes" id="UP000650511">
    <property type="component" value="Unassembled WGS sequence"/>
</dbReference>
<dbReference type="GO" id="GO:0006284">
    <property type="term" value="P:base-excision repair"/>
    <property type="evidence" value="ECO:0007669"/>
    <property type="project" value="TreeGrafter"/>
</dbReference>
<reference evidence="9" key="2">
    <citation type="submission" date="2020-09" db="EMBL/GenBank/DDBJ databases">
        <authorList>
            <person name="Sun Q."/>
            <person name="Zhou Y."/>
        </authorList>
    </citation>
    <scope>NUCLEOTIDE SEQUENCE</scope>
    <source>
        <strain evidence="9">CGMCC 1.14988</strain>
    </source>
</reference>
<accession>A0A8J3ERF1</accession>
<dbReference type="InterPro" id="IPR018246">
    <property type="entry name" value="AP_endonuc_F2_Zn_BS"/>
</dbReference>
<dbReference type="PANTHER" id="PTHR21445:SF0">
    <property type="entry name" value="APURINIC-APYRIMIDINIC ENDONUCLEASE"/>
    <property type="match status" value="1"/>
</dbReference>
<name>A0A8J3ERF1_9ACTN</name>
<evidence type="ECO:0000256" key="6">
    <source>
        <dbReference type="ARBA" id="ARBA00022833"/>
    </source>
</evidence>
<evidence type="ECO:0000256" key="3">
    <source>
        <dbReference type="ARBA" id="ARBA00022723"/>
    </source>
</evidence>
<dbReference type="GO" id="GO:0003906">
    <property type="term" value="F:DNA-(apurinic or apyrimidinic site) endonuclease activity"/>
    <property type="evidence" value="ECO:0007669"/>
    <property type="project" value="TreeGrafter"/>
</dbReference>
<dbReference type="PROSITE" id="PS00730">
    <property type="entry name" value="AP_NUCLEASE_F2_2"/>
    <property type="match status" value="1"/>
</dbReference>
<proteinExistence type="inferred from homology"/>
<keyword evidence="9" id="KW-0540">Nuclease</keyword>
<dbReference type="SMART" id="SM00518">
    <property type="entry name" value="AP2Ec"/>
    <property type="match status" value="1"/>
</dbReference>
<sequence>MRIGAHVPAKDPLATAAERGAEVVQLFLSAPQQFRGPKPREDADELRAGDVAIYVHAPYLVNVATTNNRVRHPSRQLLEKTVRAAEDIGALGVIVHGGHLPEEDDVAEGFANWRSTLERLETDLPILIENTAGGNNAVARHFDRIGRLWETLEDVSTPFGFCLDTCHTHAAGEKLDDAVERIVGITGRIDLVHLNDSKDEFGSGRDRHQNLGEGRIDPDVLVEVVRRAGADVVVETPDGDGDGQAADIAWLRDRLGPA</sequence>
<keyword evidence="10" id="KW-1185">Reference proteome</keyword>
<evidence type="ECO:0000256" key="5">
    <source>
        <dbReference type="ARBA" id="ARBA00022801"/>
    </source>
</evidence>
<keyword evidence="5" id="KW-0378">Hydrolase</keyword>
<evidence type="ECO:0000259" key="8">
    <source>
        <dbReference type="Pfam" id="PF01261"/>
    </source>
</evidence>
<dbReference type="EMBL" id="BMHA01000003">
    <property type="protein sequence ID" value="GGI04871.1"/>
    <property type="molecule type" value="Genomic_DNA"/>
</dbReference>
<dbReference type="OrthoDB" id="9805666at2"/>
<keyword evidence="6" id="KW-0862">Zinc</keyword>
<gene>
    <name evidence="9" type="primary">nfo</name>
    <name evidence="9" type="ORF">GCM10011354_11260</name>
</gene>
<evidence type="ECO:0000256" key="7">
    <source>
        <dbReference type="ARBA" id="ARBA00023204"/>
    </source>
</evidence>
<dbReference type="GO" id="GO:0008081">
    <property type="term" value="F:phosphoric diester hydrolase activity"/>
    <property type="evidence" value="ECO:0007669"/>
    <property type="project" value="TreeGrafter"/>
</dbReference>
<evidence type="ECO:0000256" key="4">
    <source>
        <dbReference type="ARBA" id="ARBA00022763"/>
    </source>
</evidence>
<dbReference type="PROSITE" id="PS51432">
    <property type="entry name" value="AP_NUCLEASE_F2_4"/>
    <property type="match status" value="1"/>
</dbReference>
<feature type="domain" description="Xylose isomerase-like TIM barrel" evidence="8">
    <location>
        <begin position="14"/>
        <end position="253"/>
    </location>
</feature>
<comment type="similarity">
    <text evidence="2">Belongs to the AP endonuclease 2 family.</text>
</comment>
<dbReference type="Gene3D" id="3.20.20.150">
    <property type="entry name" value="Divalent-metal-dependent TIM barrel enzymes"/>
    <property type="match status" value="1"/>
</dbReference>
<keyword evidence="3" id="KW-0479">Metal-binding</keyword>
<dbReference type="GO" id="GO:0008270">
    <property type="term" value="F:zinc ion binding"/>
    <property type="evidence" value="ECO:0007669"/>
    <property type="project" value="InterPro"/>
</dbReference>
<dbReference type="GO" id="GO:0003677">
    <property type="term" value="F:DNA binding"/>
    <property type="evidence" value="ECO:0007669"/>
    <property type="project" value="InterPro"/>
</dbReference>
<dbReference type="RefSeq" id="WP_130649817.1">
    <property type="nucleotide sequence ID" value="NZ_BMHA01000003.1"/>
</dbReference>
<keyword evidence="9" id="KW-0255">Endonuclease</keyword>
<evidence type="ECO:0000256" key="2">
    <source>
        <dbReference type="ARBA" id="ARBA00005340"/>
    </source>
</evidence>
<dbReference type="InterPro" id="IPR036237">
    <property type="entry name" value="Xyl_isomerase-like_sf"/>
</dbReference>
<protein>
    <submittedName>
        <fullName evidence="9">Putative endonuclease 4</fullName>
    </submittedName>
</protein>
<dbReference type="InterPro" id="IPR001719">
    <property type="entry name" value="AP_endonuc_2"/>
</dbReference>
<evidence type="ECO:0000313" key="10">
    <source>
        <dbReference type="Proteomes" id="UP000650511"/>
    </source>
</evidence>
<dbReference type="CDD" id="cd00019">
    <property type="entry name" value="AP2Ec"/>
    <property type="match status" value="1"/>
</dbReference>
<evidence type="ECO:0000256" key="1">
    <source>
        <dbReference type="ARBA" id="ARBA00001947"/>
    </source>
</evidence>
<dbReference type="PROSITE" id="PS00731">
    <property type="entry name" value="AP_NUCLEASE_F2_3"/>
    <property type="match status" value="1"/>
</dbReference>